<keyword evidence="1" id="KW-0472">Membrane</keyword>
<dbReference type="Pfam" id="PF10633">
    <property type="entry name" value="NPCBM_assoc"/>
    <property type="match status" value="2"/>
</dbReference>
<organism evidence="4 5">
    <name type="scientific">Lederbergia graminis</name>
    <dbReference type="NCBI Taxonomy" id="735518"/>
    <lineage>
        <taxon>Bacteria</taxon>
        <taxon>Bacillati</taxon>
        <taxon>Bacillota</taxon>
        <taxon>Bacilli</taxon>
        <taxon>Bacillales</taxon>
        <taxon>Bacillaceae</taxon>
        <taxon>Lederbergia</taxon>
    </lineage>
</organism>
<sequence>MLKKVLQSIILLALFTSLIFPLQSAYAAEPIELHTPYTGISVTPGESITYTFDVINNSSSIQHINIELQGIKEGWDYSLTAGGWNLHELSVKPGDTDTISVNLRVPLQIEKGTYKFKAVAESTSGIKRELPMEVVVTEKGTFKTEWTSEQTNLTGHADSSFEYSAKLTNRTGSEQTYALIAGAPRGWGVDFKVSGKSVTSVTVDSNKNQDVTIVVTPPAQAEADTYQIPIRATNDSTSGDIVLEAAITGSFGLELTTPSGKLSENITAGKDTKVELVVKNTGTTPINDVNLNANKPEGWDVEFEPAKINALEPGKTATVHAKITANSKAVAGDYVVEMTASAPEATADAQFRMSVKTSLVWGWVGVLVILAVIGGIFYLIRKYGRR</sequence>
<dbReference type="InterPro" id="IPR013783">
    <property type="entry name" value="Ig-like_fold"/>
</dbReference>
<keyword evidence="1" id="KW-0812">Transmembrane</keyword>
<name>A0ABW0LDD7_9BACI</name>
<feature type="chain" id="PRO_5045220679" evidence="2">
    <location>
        <begin position="28"/>
        <end position="386"/>
    </location>
</feature>
<reference evidence="5" key="1">
    <citation type="journal article" date="2019" name="Int. J. Syst. Evol. Microbiol.">
        <title>The Global Catalogue of Microorganisms (GCM) 10K type strain sequencing project: providing services to taxonomists for standard genome sequencing and annotation.</title>
        <authorList>
            <consortium name="The Broad Institute Genomics Platform"/>
            <consortium name="The Broad Institute Genome Sequencing Center for Infectious Disease"/>
            <person name="Wu L."/>
            <person name="Ma J."/>
        </authorList>
    </citation>
    <scope>NUCLEOTIDE SEQUENCE [LARGE SCALE GENOMIC DNA]</scope>
    <source>
        <strain evidence="5">CGMCC 1.12237</strain>
    </source>
</reference>
<feature type="signal peptide" evidence="2">
    <location>
        <begin position="1"/>
        <end position="27"/>
    </location>
</feature>
<keyword evidence="1" id="KW-1133">Transmembrane helix</keyword>
<evidence type="ECO:0000259" key="3">
    <source>
        <dbReference type="Pfam" id="PF10633"/>
    </source>
</evidence>
<evidence type="ECO:0000313" key="5">
    <source>
        <dbReference type="Proteomes" id="UP001596147"/>
    </source>
</evidence>
<dbReference type="Proteomes" id="UP001596147">
    <property type="component" value="Unassembled WGS sequence"/>
</dbReference>
<accession>A0ABW0LDD7</accession>
<keyword evidence="5" id="KW-1185">Reference proteome</keyword>
<feature type="domain" description="Alpha-galactosidase NEW3" evidence="3">
    <location>
        <begin position="266"/>
        <end position="341"/>
    </location>
</feature>
<feature type="domain" description="Alpha-galactosidase NEW3" evidence="3">
    <location>
        <begin position="179"/>
        <end position="233"/>
    </location>
</feature>
<proteinExistence type="predicted"/>
<protein>
    <submittedName>
        <fullName evidence="4">NEW3 domain-containing protein</fullName>
    </submittedName>
</protein>
<dbReference type="Gene3D" id="2.60.40.10">
    <property type="entry name" value="Immunoglobulins"/>
    <property type="match status" value="3"/>
</dbReference>
<evidence type="ECO:0000256" key="1">
    <source>
        <dbReference type="SAM" id="Phobius"/>
    </source>
</evidence>
<dbReference type="EMBL" id="JBHSMC010000001">
    <property type="protein sequence ID" value="MFC5463375.1"/>
    <property type="molecule type" value="Genomic_DNA"/>
</dbReference>
<gene>
    <name evidence="4" type="ORF">ACFPM4_01265</name>
</gene>
<dbReference type="RefSeq" id="WP_382346737.1">
    <property type="nucleotide sequence ID" value="NZ_JBHSMC010000001.1"/>
</dbReference>
<dbReference type="PANTHER" id="PTHR39198">
    <property type="entry name" value="HYPOTHETICAL MEMBRANE PROTEIN, CONSERVED"/>
    <property type="match status" value="1"/>
</dbReference>
<evidence type="ECO:0000256" key="2">
    <source>
        <dbReference type="SAM" id="SignalP"/>
    </source>
</evidence>
<dbReference type="InterPro" id="IPR018905">
    <property type="entry name" value="A-galactase_NEW3"/>
</dbReference>
<feature type="transmembrane region" description="Helical" evidence="1">
    <location>
        <begin position="360"/>
        <end position="380"/>
    </location>
</feature>
<dbReference type="PANTHER" id="PTHR39198:SF1">
    <property type="entry name" value="ALPHA-GALACTOSIDASE NEW3 DOMAIN-CONTAINING PROTEIN"/>
    <property type="match status" value="1"/>
</dbReference>
<keyword evidence="2" id="KW-0732">Signal</keyword>
<evidence type="ECO:0000313" key="4">
    <source>
        <dbReference type="EMBL" id="MFC5463375.1"/>
    </source>
</evidence>
<comment type="caution">
    <text evidence="4">The sequence shown here is derived from an EMBL/GenBank/DDBJ whole genome shotgun (WGS) entry which is preliminary data.</text>
</comment>